<gene>
    <name evidence="1" type="ORF">E6W39_29250</name>
</gene>
<proteinExistence type="predicted"/>
<comment type="caution">
    <text evidence="1">The sequence shown here is derived from an EMBL/GenBank/DDBJ whole genome shotgun (WGS) entry which is preliminary data.</text>
</comment>
<keyword evidence="2" id="KW-1185">Reference proteome</keyword>
<organism evidence="1 2">
    <name type="scientific">Kitasatospora acidiphila</name>
    <dbReference type="NCBI Taxonomy" id="2567942"/>
    <lineage>
        <taxon>Bacteria</taxon>
        <taxon>Bacillati</taxon>
        <taxon>Actinomycetota</taxon>
        <taxon>Actinomycetes</taxon>
        <taxon>Kitasatosporales</taxon>
        <taxon>Streptomycetaceae</taxon>
        <taxon>Kitasatospora</taxon>
    </lineage>
</organism>
<accession>A0A540W9A7</accession>
<dbReference type="EMBL" id="VIGB01000003">
    <property type="protein sequence ID" value="TQF05572.1"/>
    <property type="molecule type" value="Genomic_DNA"/>
</dbReference>
<dbReference type="RefSeq" id="WP_141636047.1">
    <property type="nucleotide sequence ID" value="NZ_VIGB01000003.1"/>
</dbReference>
<evidence type="ECO:0000313" key="1">
    <source>
        <dbReference type="EMBL" id="TQF05572.1"/>
    </source>
</evidence>
<name>A0A540W9A7_9ACTN</name>
<protein>
    <submittedName>
        <fullName evidence="1">Uncharacterized protein</fullName>
    </submittedName>
</protein>
<sequence length="296" mass="33176">MELAEVGHSLVSEEGDVFVALVSGDPEPTKLVDTWAKVEKARASNRPILGVSVSPAEDFGDPVASLPHSDDWLFVNAQKGDFSALITAVRNVSDQDSKNLSGAPESEQKKLSLQFNKNARHLTQNARQWAQEHDLGEKAKRAKRIGGLLAIGAFGALGLREAMQSEQEKSQQKDSLVRYYESVSKLLNSVSQEVQNAYPQSSREYIEFASRFHELLGELKRTDPPPDPSIVRTHEQIVSHLREFEHKYSEAIQKRETEDERTAQNALEKVNRELIAVAQSQRSLLDDVVRRYKQSS</sequence>
<reference evidence="1 2" key="1">
    <citation type="submission" date="2019-06" db="EMBL/GenBank/DDBJ databases">
        <title>Description of Kitasatospora acidophila sp. nov. isolated from pine grove soil, and reclassification of Streptomyces novaecaesareae to Kitasatospora novaeceasareae comb. nov.</title>
        <authorList>
            <person name="Kim M.J."/>
        </authorList>
    </citation>
    <scope>NUCLEOTIDE SEQUENCE [LARGE SCALE GENOMIC DNA]</scope>
    <source>
        <strain evidence="1 2">MMS16-CNU292</strain>
    </source>
</reference>
<dbReference type="AlphaFoldDB" id="A0A540W9A7"/>
<dbReference type="Proteomes" id="UP000319103">
    <property type="component" value="Unassembled WGS sequence"/>
</dbReference>
<evidence type="ECO:0000313" key="2">
    <source>
        <dbReference type="Proteomes" id="UP000319103"/>
    </source>
</evidence>